<feature type="compositionally biased region" description="Polar residues" evidence="2">
    <location>
        <begin position="2800"/>
        <end position="2810"/>
    </location>
</feature>
<evidence type="ECO:0000256" key="1">
    <source>
        <dbReference type="ARBA" id="ARBA00022737"/>
    </source>
</evidence>
<dbReference type="KEGG" id="tcr:509605.20"/>
<sequence length="2826" mass="314111">MPTWCEPPHIINAAIKNFITFRVSVCMSARRRSREALMLGGNKFTEVFWLRLCVSKVSFFFLIKNFFALHACAFMITLHFKNKNNNNNEKEWRRRRKEMSESQSMLEPMEAAAGAGTSTDCLLTGAMPSSTAVICMPSVGEEPGDASGMTADDDSFPSVAQTSKGLDLFSTNWATASLRSGSSPSPNMAQFLKLPKNELTKECFAMPEAATQRAGFHGGIWRRIQSFSPRQGRSRDLNALSVLDLATMDLERLKKSFLAHAQLFSRSDLLEMYKVTRNVAREMRHAERQAERQQRKKQIHRTSPRRTTDSAKLSATALSDLEEGLGGESVASIAEESTTNGLLTESVLFRKEYSSKKTRLLCIWLYDRLMEQQLCDFRNSSSSRQCDTLGGHTNLVARSFLGSGTKMMMLKLRGPPTPQKLFGFDIFDELSDRLRERDPSSLMLAANMSMDNLPLPLPVFVYVFSRAVFRACYLDRFPKGSFNFSSSSSVSPLLTAVNNTSQPGTGTADAARKESRTLAFSAGYSRDDMVQEVSVLLEECRHVVMRFFELFDREQRGFITWSSFTDLLMERVEVQHRLMVVKENSEADVQSDAKVFDEYVLEPFPSVIRQLGYLGAVTEVRHSHSAIIVEGQHDFAVWDSFYSGLIWRKLLVRSADVLFSHRQGAPDEWDAERWDAAADSARNLQQQRKFSRRILRHEEGYNHKDESQLKTMKKSRGTEKRVNAAEDNNLSGGTGDGRIDRRAKPSIESALQLYNVSPELPKTYVTLHNDLLLRFFNIEQHIWVIPESITVSCTETITSMEWCPSSPEGDPTMNWYMFLGTRSGVVFKVDLREILRKLPLLKNVGGDFMTTGVAATSTVCEKLGPYILQRNKIHEEFITSLSLTPLGILLSASLDGNVVLSRASNMTSLRSFRLMDDSGVRYACMTPLRNIIVTLSATNRLSIWGNTNQVSYLDLYDPISPHYFPIISVKVDESLGQLISVDSSGYAKVWSLRTNVTKMSFYAVSGAVFSAFRHMYTVENAVQQNGYRLFDVDEKEKKRFRPQGDANAQHGTPAILQTTLSTVEAAMNAKSFYPARYVAYDSLSKRLFVSGAKNNVVCVFVSGLGALKAHSSPICHVSVCERNRWVLSASIADCRLWSYEKGALCLGLKANSLEFAMVRMAPVFDDASTKFSTSAELEAVSGETDCHKLDACKKPLPTVSEVINAVGARAVAQRMERSAKCLSKRMASPDEMRRTAMLSRLGKNVNGGTLSNTIGDTAIGTATTVSTVSGSTGGAGSGSGGGVGGMGFSGGSTTENDLVKSQGTLYRILCVHIDIQEHFIFYALNNGDIRVHRTNSGQLSKTLVTMPPSTDLILAAVVQYRHIFTSNRRPTDRGYSNITEGIETASGVAGAQIRVHEIAFILHRLLHHERKIKLQEEESTSIHKEAIGMMTTRDVKELGVMYADGVIRFFPLIGGSVHAHRIIIPEFLVSRATSYMQLERNLQRRMATPSHEFSQASDMEETHKRQLNFIVEADAVSFVAVSETLEFICLVQVNGRISIMDMKTQTGAVVQVFTVSGELSAVSFLGAYPCLVVAETQGTVSFFLVKGAAMLNLLEDFYKSLVLHRRHQRGRNSLLFVDKHPMNDIDKYSNGSTLRMWWFCVPGTPTALHFDPIYGALYIGTRQGYFSSYLVRNLIVAFDLHPIINVSRAGKSLDPPMTSTRQFHDSNEPRLLNVLLVFFGITPDRVMRYLETERPSSATLGRELKHTANSTGYSVSWRGADSPLLSPAPRAKPNISSPADNVRSDRGAAMARFRKGSLSWIFEACKPLFFPASSNMSARQFPETANLPFDILTVTLSELLVGAAILRHALLIMSMMSDFSSMRKPSMANAGESFTSFASSACHHYAAVSLTLSDIRHIRQCIVEEIRYRNGSVGTGTERQDSPTSDGLPGGFCEVEEEFDFDMVRDNSYVIPGTIADNWVEFLFRRHVVHSVNDSPLTLLSPSATLERARCERYERCKLLQLQYDLEREAQKEFVGTSWMNTTTPGQATAITVDWNAFMEGTGTHLLEEAFRRRRGEGAGEEDFLNPLDDFGGVRCIKTRRNGLLFVGSANGSVAVWTTYGGARIQELCPSMLLKESLRCLGGKLKMRLAQEVSRVRRRRQREAYATSSHNAKDHDTMLRNLNVKYKAAMMRNEMVREGILGNSITEFGGSSNETMSSLSTNERQQKIQRTFPKKTSSVQLTTDIERTRSRLVKEKEVLLALLNTTPSEASERGILMEDLYFLPMHTTMLSELEEFDLVAYDLAVDIAVRRLEQELCPGAFADDAGNVSMAGSRHGSVSDTHPTGLGDEANFNTMQMGSAQWGGSFFGGEFGGESMQEDLHSFLIAAHEKLQSAFYAEELSYMRWKAAASYSNLPKLGTRRRRMNGGGSLTCMEWQRSIFNQYTADLSQTSSMSWNLPHERNLPSYARPGRCLGPGVITVGLSTRQERRLKGCFGLELERMAKESRWHTADEAIESISGQSKGLLPVESLAGLSRSLAQRPSRNTRVNCPVETFPTGKKEKKWEAQQQKTTRAVLEPVLLLVTSRENDSSRDSNSNDYSRRQSGDLRSPAEVSLVLSGVDKKRRPDEESGGTKERYFFFLTEENAGLSSVEGSSLTPPAVLSPAGSGFRQAFRPAPRRTSTSIFSARTEDDDSSDAAPGVLMQWQLHKKDHSHRAKLSRTGRVAATQSGCQPIVKLGKKSFFASRDGADLHVGTSQGASCSRSPIGVRLDLSDPLMFPISFQGGSSQTKVGLGPHSDRAQTPESFLLPLLSSGGGRDSPATQRAESPLSQRRQKNGVANKRKSRRG</sequence>
<dbReference type="PANTHER" id="PTHR44324">
    <property type="entry name" value="WD40 REPEAT DOMAIN 95"/>
    <property type="match status" value="1"/>
</dbReference>
<proteinExistence type="predicted"/>
<feature type="region of interest" description="Disordered" evidence="2">
    <location>
        <begin position="283"/>
        <end position="313"/>
    </location>
</feature>
<dbReference type="eggNOG" id="ENOG502QUHC">
    <property type="taxonomic scope" value="Eukaryota"/>
</dbReference>
<dbReference type="PaxDb" id="353153-Q4D0M9"/>
<dbReference type="RefSeq" id="XP_807932.1">
    <property type="nucleotide sequence ID" value="XM_802839.1"/>
</dbReference>
<organism evidence="3 4">
    <name type="scientific">Trypanosoma cruzi (strain CL Brener)</name>
    <dbReference type="NCBI Taxonomy" id="353153"/>
    <lineage>
        <taxon>Eukaryota</taxon>
        <taxon>Discoba</taxon>
        <taxon>Euglenozoa</taxon>
        <taxon>Kinetoplastea</taxon>
        <taxon>Metakinetoplastina</taxon>
        <taxon>Trypanosomatida</taxon>
        <taxon>Trypanosomatidae</taxon>
        <taxon>Trypanosoma</taxon>
        <taxon>Schizotrypanum</taxon>
    </lineage>
</organism>
<feature type="compositionally biased region" description="Polar residues" evidence="2">
    <location>
        <begin position="2516"/>
        <end position="2527"/>
    </location>
</feature>
<dbReference type="InterPro" id="IPR036322">
    <property type="entry name" value="WD40_repeat_dom_sf"/>
</dbReference>
<evidence type="ECO:0000256" key="2">
    <source>
        <dbReference type="SAM" id="MobiDB-lite"/>
    </source>
</evidence>
<dbReference type="SMART" id="SM00320">
    <property type="entry name" value="WD40"/>
    <property type="match status" value="7"/>
</dbReference>
<feature type="region of interest" description="Disordered" evidence="2">
    <location>
        <begin position="2766"/>
        <end position="2826"/>
    </location>
</feature>
<feature type="compositionally biased region" description="Basic and acidic residues" evidence="2">
    <location>
        <begin position="283"/>
        <end position="293"/>
    </location>
</feature>
<dbReference type="PANTHER" id="PTHR44324:SF5">
    <property type="entry name" value="EF-HAND DOMAIN-CONTAINING PROTEIN"/>
    <property type="match status" value="1"/>
</dbReference>
<dbReference type="Proteomes" id="UP000002296">
    <property type="component" value="Unassembled WGS sequence"/>
</dbReference>
<feature type="region of interest" description="Disordered" evidence="2">
    <location>
        <begin position="703"/>
        <end position="741"/>
    </location>
</feature>
<comment type="caution">
    <text evidence="3">The sequence shown here is derived from an EMBL/GenBank/DDBJ whole genome shotgun (WGS) entry which is preliminary data.</text>
</comment>
<reference evidence="3 4" key="1">
    <citation type="journal article" date="2005" name="Science">
        <title>The genome sequence of Trypanosoma cruzi, etiologic agent of Chagas disease.</title>
        <authorList>
            <person name="El-Sayed N.M."/>
            <person name="Myler P.J."/>
            <person name="Bartholomeu D.C."/>
            <person name="Nilsson D."/>
            <person name="Aggarwal G."/>
            <person name="Tran A.N."/>
            <person name="Ghedin E."/>
            <person name="Worthey E.A."/>
            <person name="Delcher A.L."/>
            <person name="Blandin G."/>
            <person name="Westenberger S.J."/>
            <person name="Caler E."/>
            <person name="Cerqueira G.C."/>
            <person name="Branche C."/>
            <person name="Haas B."/>
            <person name="Anupama A."/>
            <person name="Arner E."/>
            <person name="Aslund L."/>
            <person name="Attipoe P."/>
            <person name="Bontempi E."/>
            <person name="Bringaud F."/>
            <person name="Burton P."/>
            <person name="Cadag E."/>
            <person name="Campbell D.A."/>
            <person name="Carrington M."/>
            <person name="Crabtree J."/>
            <person name="Darban H."/>
            <person name="da Silveira J.F."/>
            <person name="de Jong P."/>
            <person name="Edwards K."/>
            <person name="Englund P.T."/>
            <person name="Fazelina G."/>
            <person name="Feldblyum T."/>
            <person name="Ferella M."/>
            <person name="Frasch A.C."/>
            <person name="Gull K."/>
            <person name="Horn D."/>
            <person name="Hou L."/>
            <person name="Huang Y."/>
            <person name="Kindlund E."/>
            <person name="Klingbeil M."/>
            <person name="Kluge S."/>
            <person name="Koo H."/>
            <person name="Lacerda D."/>
            <person name="Levin M.J."/>
            <person name="Lorenzi H."/>
            <person name="Louie T."/>
            <person name="Machado C.R."/>
            <person name="McCulloch R."/>
            <person name="McKenna A."/>
            <person name="Mizuno Y."/>
            <person name="Mottram J.C."/>
            <person name="Nelson S."/>
            <person name="Ochaya S."/>
            <person name="Osoegawa K."/>
            <person name="Pai G."/>
            <person name="Parsons M."/>
            <person name="Pentony M."/>
            <person name="Pettersson U."/>
            <person name="Pop M."/>
            <person name="Ramirez J.L."/>
            <person name="Rinta J."/>
            <person name="Robertson L."/>
            <person name="Salzberg S.L."/>
            <person name="Sanchez D.O."/>
            <person name="Seyler A."/>
            <person name="Sharma R."/>
            <person name="Shetty J."/>
            <person name="Simpson A.J."/>
            <person name="Sisk E."/>
            <person name="Tammi M.T."/>
            <person name="Tarleton R."/>
            <person name="Teixeira S."/>
            <person name="Van Aken S."/>
            <person name="Vogt C."/>
            <person name="Ward P.N."/>
            <person name="Wickstead B."/>
            <person name="Wortman J."/>
            <person name="White O."/>
            <person name="Fraser C.M."/>
            <person name="Stuart K.D."/>
            <person name="Andersson B."/>
        </authorList>
    </citation>
    <scope>NUCLEOTIDE SEQUENCE [LARGE SCALE GENOMIC DNA]</scope>
    <source>
        <strain evidence="3 4">CL Brener</strain>
    </source>
</reference>
<dbReference type="InterPro" id="IPR015943">
    <property type="entry name" value="WD40/YVTN_repeat-like_dom_sf"/>
</dbReference>
<dbReference type="EMBL" id="AAHK01001292">
    <property type="protein sequence ID" value="EAN86081.1"/>
    <property type="molecule type" value="Genomic_DNA"/>
</dbReference>
<dbReference type="STRING" id="353153.Q4D0M9"/>
<gene>
    <name evidence="3" type="ORF">Tc00.1047053509605.20</name>
</gene>
<name>Q4D0M9_TRYCC</name>
<dbReference type="Gene3D" id="2.130.10.10">
    <property type="entry name" value="YVTN repeat-like/Quinoprotein amine dehydrogenase"/>
    <property type="match status" value="2"/>
</dbReference>
<evidence type="ECO:0000313" key="4">
    <source>
        <dbReference type="Proteomes" id="UP000002296"/>
    </source>
</evidence>
<feature type="region of interest" description="Disordered" evidence="2">
    <location>
        <begin position="2564"/>
        <end position="2592"/>
    </location>
</feature>
<evidence type="ECO:0000313" key="3">
    <source>
        <dbReference type="EMBL" id="EAN86081.1"/>
    </source>
</evidence>
<dbReference type="OMA" id="VEREMRY"/>
<feature type="compositionally biased region" description="Low complexity" evidence="2">
    <location>
        <begin position="2782"/>
        <end position="2791"/>
    </location>
</feature>
<protein>
    <submittedName>
        <fullName evidence="3">Uncharacterized protein</fullName>
    </submittedName>
</protein>
<dbReference type="SUPFAM" id="SSF50978">
    <property type="entry name" value="WD40 repeat-like"/>
    <property type="match status" value="2"/>
</dbReference>
<dbReference type="InterPro" id="IPR001680">
    <property type="entry name" value="WD40_rpt"/>
</dbReference>
<feature type="region of interest" description="Disordered" evidence="2">
    <location>
        <begin position="2516"/>
        <end position="2549"/>
    </location>
</feature>
<keyword evidence="4" id="KW-1185">Reference proteome</keyword>
<feature type="compositionally biased region" description="Basic residues" evidence="2">
    <location>
        <begin position="294"/>
        <end position="304"/>
    </location>
</feature>
<dbReference type="GeneID" id="3538255"/>
<feature type="compositionally biased region" description="Basic residues" evidence="2">
    <location>
        <begin position="2811"/>
        <end position="2826"/>
    </location>
</feature>
<accession>Q4D0M9</accession>
<keyword evidence="1" id="KW-0677">Repeat</keyword>
<feature type="region of interest" description="Disordered" evidence="2">
    <location>
        <begin position="2647"/>
        <end position="2675"/>
    </location>
</feature>
<dbReference type="InterPro" id="IPR051242">
    <property type="entry name" value="WD-EF-hand_domain"/>
</dbReference>
<dbReference type="InParanoid" id="Q4D0M9"/>